<dbReference type="InterPro" id="IPR038389">
    <property type="entry name" value="PSMG2_sf"/>
</dbReference>
<name>A0A099T218_METMT</name>
<reference evidence="2 3" key="1">
    <citation type="submission" date="2014-09" db="EMBL/GenBank/DDBJ databases">
        <title>Draft genome sequence of an obligately methylotrophic methanogen, Methanococcoides methylutens, isolated from marine sediment.</title>
        <authorList>
            <person name="Guan Y."/>
            <person name="Ngugi D.K."/>
            <person name="Blom J."/>
            <person name="Ali S."/>
            <person name="Ferry J.G."/>
            <person name="Stingl U."/>
        </authorList>
    </citation>
    <scope>NUCLEOTIDE SEQUENCE [LARGE SCALE GENOMIC DNA]</scope>
    <source>
        <strain evidence="2 3">DSM 2657</strain>
    </source>
</reference>
<dbReference type="InterPro" id="IPR019151">
    <property type="entry name" value="Proteasome_assmbl_chaperone_2"/>
</dbReference>
<dbReference type="SUPFAM" id="SSF159659">
    <property type="entry name" value="Cgl1923-like"/>
    <property type="match status" value="1"/>
</dbReference>
<evidence type="ECO:0000313" key="2">
    <source>
        <dbReference type="EMBL" id="KGK98188.1"/>
    </source>
</evidence>
<evidence type="ECO:0000313" key="3">
    <source>
        <dbReference type="Proteomes" id="UP000029859"/>
    </source>
</evidence>
<accession>A0A099T218</accession>
<feature type="coiled-coil region" evidence="1">
    <location>
        <begin position="202"/>
        <end position="239"/>
    </location>
</feature>
<dbReference type="AlphaFoldDB" id="A0A099T218"/>
<organism evidence="2 3">
    <name type="scientific">Methanococcoides methylutens</name>
    <dbReference type="NCBI Taxonomy" id="2226"/>
    <lineage>
        <taxon>Archaea</taxon>
        <taxon>Methanobacteriati</taxon>
        <taxon>Methanobacteriota</taxon>
        <taxon>Stenosarchaea group</taxon>
        <taxon>Methanomicrobia</taxon>
        <taxon>Methanosarcinales</taxon>
        <taxon>Methanosarcinaceae</taxon>
        <taxon>Methanococcoides</taxon>
    </lineage>
</organism>
<dbReference type="Gene3D" id="3.40.50.10900">
    <property type="entry name" value="PAC-like subunit"/>
    <property type="match status" value="1"/>
</dbReference>
<dbReference type="OrthoDB" id="31247at2157"/>
<keyword evidence="1" id="KW-0175">Coiled coil</keyword>
<evidence type="ECO:0000256" key="1">
    <source>
        <dbReference type="SAM" id="Coils"/>
    </source>
</evidence>
<dbReference type="InterPro" id="IPR004426">
    <property type="entry name" value="MJ1210-like"/>
</dbReference>
<dbReference type="PANTHER" id="PTHR35610:SF7">
    <property type="entry name" value="3-ISOPROPYLMALATE DEHYDRATASE"/>
    <property type="match status" value="1"/>
</dbReference>
<proteinExistence type="predicted"/>
<dbReference type="Proteomes" id="UP000029859">
    <property type="component" value="Unassembled WGS sequence"/>
</dbReference>
<gene>
    <name evidence="2" type="ORF">LI82_10715</name>
</gene>
<comment type="caution">
    <text evidence="2">The sequence shown here is derived from an EMBL/GenBank/DDBJ whole genome shotgun (WGS) entry which is preliminary data.</text>
</comment>
<protein>
    <submittedName>
        <fullName evidence="2">3-isopropylmalate dehydratase</fullName>
    </submittedName>
</protein>
<sequence length="257" mass="28080">MRETTVIRLKDEIQLNDPILLVGLPGVGHVGKLVVDHLIEKLEAEKIVEIYSPHFPPQVMVSEESTVKLVNNEVYICKTDERDLVLLGGDHQSTTTDGHYELGGIYIDLAAELGVSKIFTLGGYPTGKLEHTDEVMGAANDLELIEELKELGVTFKPNEPGGGIVGASGLLLGLSKFKDMKAACLMGLTSGYLVDPKSAQSLLAILSKLLNIEVEVDELEERAKDMEKIVANLMEAKQQQQGVLRDTAIEEDLRYIG</sequence>
<dbReference type="PANTHER" id="PTHR35610">
    <property type="entry name" value="3-ISOPROPYLMALATE DEHYDRATASE-RELATED"/>
    <property type="match status" value="1"/>
</dbReference>
<dbReference type="EMBL" id="JRHO01000014">
    <property type="protein sequence ID" value="KGK98188.1"/>
    <property type="molecule type" value="Genomic_DNA"/>
</dbReference>
<dbReference type="RefSeq" id="WP_048195507.1">
    <property type="nucleotide sequence ID" value="NZ_CAAGSM010000001.1"/>
</dbReference>
<dbReference type="Pfam" id="PF09754">
    <property type="entry name" value="PAC2"/>
    <property type="match status" value="1"/>
</dbReference>
<dbReference type="NCBIfam" id="TIGR00162">
    <property type="entry name" value="proteasome assembly chaperone family protein"/>
    <property type="match status" value="1"/>
</dbReference>
<keyword evidence="3" id="KW-1185">Reference proteome</keyword>